<sequence length="449" mass="48555">MRLVERHQGHARGAAPFRVTLVLFFALALSGCAASGSGSSVEIGAVPSQSLSELELIKLKAEIQGIQETTDRNAGWQNDLLAWAPFVTVLVAAGGLFLTLRTQRSDRRTEQRRRHDEELARAVSNLGSGTREMRVNAAAALRAFLGPDSPDLHVDLLQVIIANLKIESDPVIAGVLVNDLEAALRAIVDRKVKLVKLDLSRALLLTRLSVRKLELRGVPVDIAFAGLKQSDFDGFIAPRGVRGYGANLTRASFIKANLHEARFNGVNAVGADFRKARLVAATFKGANLQEAHFAGAKLQSAHFERSTLLRADFAGSDVADAWFCDSKRGQAAMMDDGALRSLSKAKNLDKAHLTRHQKIGASAHRGDAPAMPMYAALLVRHNQLALAKYWYDFAISANVPVESTALRKLSARLAEAGDSSAAHWSELADKYARGSRTTSAEPIGEAKDE</sequence>
<organism evidence="1 2">
    <name type="scientific">Cryobacterium psychrophilum</name>
    <dbReference type="NCBI Taxonomy" id="41988"/>
    <lineage>
        <taxon>Bacteria</taxon>
        <taxon>Bacillati</taxon>
        <taxon>Actinomycetota</taxon>
        <taxon>Actinomycetes</taxon>
        <taxon>Micrococcales</taxon>
        <taxon>Microbacteriaceae</taxon>
        <taxon>Cryobacterium</taxon>
    </lineage>
</organism>
<accession>A0A4Y8KVH2</accession>
<dbReference type="PROSITE" id="PS51257">
    <property type="entry name" value="PROKAR_LIPOPROTEIN"/>
    <property type="match status" value="1"/>
</dbReference>
<dbReference type="PANTHER" id="PTHR14136">
    <property type="entry name" value="BTB_POZ DOMAIN-CONTAINING PROTEIN KCTD9"/>
    <property type="match status" value="1"/>
</dbReference>
<dbReference type="Pfam" id="PF13599">
    <property type="entry name" value="Pentapeptide_4"/>
    <property type="match status" value="1"/>
</dbReference>
<proteinExistence type="predicted"/>
<dbReference type="Gene3D" id="2.160.20.80">
    <property type="entry name" value="E3 ubiquitin-protein ligase SopA"/>
    <property type="match status" value="1"/>
</dbReference>
<dbReference type="InterPro" id="IPR001646">
    <property type="entry name" value="5peptide_repeat"/>
</dbReference>
<name>A0A4Y8KVH2_9MICO</name>
<dbReference type="EMBL" id="SOHQ01000001">
    <property type="protein sequence ID" value="TFD82437.1"/>
    <property type="molecule type" value="Genomic_DNA"/>
</dbReference>
<protein>
    <submittedName>
        <fullName evidence="1">Pentapeptide repeat-containing protein</fullName>
    </submittedName>
</protein>
<dbReference type="PANTHER" id="PTHR14136:SF17">
    <property type="entry name" value="BTB_POZ DOMAIN-CONTAINING PROTEIN KCTD9"/>
    <property type="match status" value="1"/>
</dbReference>
<dbReference type="SUPFAM" id="SSF141571">
    <property type="entry name" value="Pentapeptide repeat-like"/>
    <property type="match status" value="1"/>
</dbReference>
<dbReference type="RefSeq" id="WP_134171822.1">
    <property type="nucleotide sequence ID" value="NZ_SODI01000001.1"/>
</dbReference>
<reference evidence="1 2" key="1">
    <citation type="submission" date="2019-03" db="EMBL/GenBank/DDBJ databases">
        <title>Genomics of glacier-inhabiting Cryobacterium strains.</title>
        <authorList>
            <person name="Liu Q."/>
            <person name="Xin Y.-H."/>
        </authorList>
    </citation>
    <scope>NUCLEOTIDE SEQUENCE [LARGE SCALE GENOMIC DNA]</scope>
    <source>
        <strain evidence="1 2">CGMCC 1.4292</strain>
    </source>
</reference>
<dbReference type="AlphaFoldDB" id="A0A4Y8KVH2"/>
<comment type="caution">
    <text evidence="1">The sequence shown here is derived from an EMBL/GenBank/DDBJ whole genome shotgun (WGS) entry which is preliminary data.</text>
</comment>
<gene>
    <name evidence="1" type="ORF">E3T53_00785</name>
</gene>
<dbReference type="InterPro" id="IPR051082">
    <property type="entry name" value="Pentapeptide-BTB/POZ_domain"/>
</dbReference>
<dbReference type="Proteomes" id="UP000298218">
    <property type="component" value="Unassembled WGS sequence"/>
</dbReference>
<evidence type="ECO:0000313" key="1">
    <source>
        <dbReference type="EMBL" id="TFD82437.1"/>
    </source>
</evidence>
<dbReference type="OrthoDB" id="4188337at2"/>
<evidence type="ECO:0000313" key="2">
    <source>
        <dbReference type="Proteomes" id="UP000298218"/>
    </source>
</evidence>
<keyword evidence="2" id="KW-1185">Reference proteome</keyword>